<dbReference type="AlphaFoldDB" id="D0MJX2"/>
<proteinExistence type="predicted"/>
<organism evidence="1 2">
    <name type="scientific">Rhodothermus marinus (strain ATCC 43812 / DSM 4252 / R-10)</name>
    <name type="common">Rhodothermus obamensis</name>
    <dbReference type="NCBI Taxonomy" id="518766"/>
    <lineage>
        <taxon>Bacteria</taxon>
        <taxon>Pseudomonadati</taxon>
        <taxon>Rhodothermota</taxon>
        <taxon>Rhodothermia</taxon>
        <taxon>Rhodothermales</taxon>
        <taxon>Rhodothermaceae</taxon>
        <taxon>Rhodothermus</taxon>
    </lineage>
</organism>
<evidence type="ECO:0000313" key="2">
    <source>
        <dbReference type="Proteomes" id="UP000002221"/>
    </source>
</evidence>
<dbReference type="NCBIfam" id="TIGR04019">
    <property type="entry name" value="B_thiol_YtxJ"/>
    <property type="match status" value="1"/>
</dbReference>
<dbReference type="EMBL" id="CP001807">
    <property type="protein sequence ID" value="ACY48780.1"/>
    <property type="molecule type" value="Genomic_DNA"/>
</dbReference>
<name>D0MJX2_RHOM4</name>
<gene>
    <name evidence="1" type="ordered locus">Rmar_1897</name>
</gene>
<reference evidence="1 2" key="1">
    <citation type="journal article" date="2009" name="Stand. Genomic Sci.">
        <title>Complete genome sequence of Rhodothermus marinus type strain (R-10).</title>
        <authorList>
            <person name="Nolan M."/>
            <person name="Tindall B.J."/>
            <person name="Pomrenke H."/>
            <person name="Lapidus A."/>
            <person name="Copeland A."/>
            <person name="Glavina Del Rio T."/>
            <person name="Lucas S."/>
            <person name="Chen F."/>
            <person name="Tice H."/>
            <person name="Cheng J.F."/>
            <person name="Saunders E."/>
            <person name="Han C."/>
            <person name="Bruce D."/>
            <person name="Goodwin L."/>
            <person name="Chain P."/>
            <person name="Pitluck S."/>
            <person name="Ovchinikova G."/>
            <person name="Pati A."/>
            <person name="Ivanova N."/>
            <person name="Mavromatis K."/>
            <person name="Chen A."/>
            <person name="Palaniappan K."/>
            <person name="Land M."/>
            <person name="Hauser L."/>
            <person name="Chang Y.J."/>
            <person name="Jeffries C.D."/>
            <person name="Brettin T."/>
            <person name="Goker M."/>
            <person name="Bristow J."/>
            <person name="Eisen J.A."/>
            <person name="Markowitz V."/>
            <person name="Hugenholtz P."/>
            <person name="Kyrpides N.C."/>
            <person name="Klenk H.P."/>
            <person name="Detter J.C."/>
        </authorList>
    </citation>
    <scope>NUCLEOTIDE SEQUENCE [LARGE SCALE GENOMIC DNA]</scope>
    <source>
        <strain evidence="2">ATCC 43812 / DSM 4252 / R-10</strain>
    </source>
</reference>
<accession>D0MJX2</accession>
<dbReference type="KEGG" id="rmr:Rmar_1897"/>
<evidence type="ECO:0008006" key="3">
    <source>
        <dbReference type="Google" id="ProtNLM"/>
    </source>
</evidence>
<dbReference type="SUPFAM" id="SSF52833">
    <property type="entry name" value="Thioredoxin-like"/>
    <property type="match status" value="1"/>
</dbReference>
<dbReference type="RefSeq" id="WP_012844391.1">
    <property type="nucleotide sequence ID" value="NC_013501.1"/>
</dbReference>
<dbReference type="InterPro" id="IPR022551">
    <property type="entry name" value="BrxC"/>
</dbReference>
<evidence type="ECO:0000313" key="1">
    <source>
        <dbReference type="EMBL" id="ACY48780.1"/>
    </source>
</evidence>
<dbReference type="Proteomes" id="UP000002221">
    <property type="component" value="Chromosome"/>
</dbReference>
<dbReference type="HOGENOM" id="CLU_153787_1_0_10"/>
<dbReference type="eggNOG" id="COG3118">
    <property type="taxonomic scope" value="Bacteria"/>
</dbReference>
<dbReference type="Pfam" id="PF11009">
    <property type="entry name" value="BrxC"/>
    <property type="match status" value="1"/>
</dbReference>
<dbReference type="InterPro" id="IPR036249">
    <property type="entry name" value="Thioredoxin-like_sf"/>
</dbReference>
<keyword evidence="2" id="KW-1185">Reference proteome</keyword>
<dbReference type="Gene3D" id="3.40.30.10">
    <property type="entry name" value="Glutaredoxin"/>
    <property type="match status" value="1"/>
</dbReference>
<dbReference type="STRING" id="518766.Rmar_1897"/>
<sequence>MRPEVPDLSLTPLTDEAGLEAALAHSYREPILLFKHSRWCGISHRVREDVLRVAAARSVPLYEVVVQTARPVSDAIARRLGIRHETPQAFVIYQGQVVFHASHYAITPDALNETLDQLDRACSSDG</sequence>
<dbReference type="OrthoDB" id="677051at2"/>
<protein>
    <recommendedName>
        <fullName evidence="3">Bacillithiol system redox-active protein YtxJ</fullName>
    </recommendedName>
</protein>